<evidence type="ECO:0000259" key="5">
    <source>
        <dbReference type="PROSITE" id="PS50002"/>
    </source>
</evidence>
<evidence type="ECO:0000313" key="7">
    <source>
        <dbReference type="EMBL" id="RMZ94564.1"/>
    </source>
</evidence>
<evidence type="ECO:0000313" key="8">
    <source>
        <dbReference type="Proteomes" id="UP000276133"/>
    </source>
</evidence>
<dbReference type="InterPro" id="IPR036028">
    <property type="entry name" value="SH3-like_dom_sf"/>
</dbReference>
<feature type="domain" description="SH3" evidence="5">
    <location>
        <begin position="1"/>
        <end position="60"/>
    </location>
</feature>
<dbReference type="SMART" id="SM00312">
    <property type="entry name" value="PX"/>
    <property type="match status" value="1"/>
</dbReference>
<evidence type="ECO:0000256" key="2">
    <source>
        <dbReference type="ARBA" id="ARBA00022443"/>
    </source>
</evidence>
<dbReference type="GO" id="GO:0006897">
    <property type="term" value="P:endocytosis"/>
    <property type="evidence" value="ECO:0007669"/>
    <property type="project" value="TreeGrafter"/>
</dbReference>
<feature type="compositionally biased region" description="Polar residues" evidence="4">
    <location>
        <begin position="145"/>
        <end position="155"/>
    </location>
</feature>
<dbReference type="EMBL" id="REGN01012962">
    <property type="protein sequence ID" value="RMZ94564.1"/>
    <property type="molecule type" value="Genomic_DNA"/>
</dbReference>
<dbReference type="Pfam" id="PF10456">
    <property type="entry name" value="BAR_3_WASP_bdg"/>
    <property type="match status" value="1"/>
</dbReference>
<dbReference type="Gene3D" id="2.30.30.40">
    <property type="entry name" value="SH3 Domains"/>
    <property type="match status" value="1"/>
</dbReference>
<dbReference type="SUPFAM" id="SSF64268">
    <property type="entry name" value="PX domain"/>
    <property type="match status" value="1"/>
</dbReference>
<accession>A0A3M7P794</accession>
<feature type="compositionally biased region" description="Polar residues" evidence="4">
    <location>
        <begin position="201"/>
        <end position="211"/>
    </location>
</feature>
<dbReference type="InterPro" id="IPR019497">
    <property type="entry name" value="Sorting_nexin_WASP-bd-dom"/>
</dbReference>
<dbReference type="InterPro" id="IPR027267">
    <property type="entry name" value="AH/BAR_dom_sf"/>
</dbReference>
<protein>
    <submittedName>
        <fullName evidence="7">Sorting nexin-18</fullName>
    </submittedName>
</protein>
<dbReference type="GO" id="GO:0031410">
    <property type="term" value="C:cytoplasmic vesicle"/>
    <property type="evidence" value="ECO:0007669"/>
    <property type="project" value="TreeGrafter"/>
</dbReference>
<gene>
    <name evidence="7" type="ORF">BpHYR1_028993</name>
</gene>
<dbReference type="Pfam" id="PF00787">
    <property type="entry name" value="PX"/>
    <property type="match status" value="1"/>
</dbReference>
<feature type="compositionally biased region" description="Acidic residues" evidence="4">
    <location>
        <begin position="186"/>
        <end position="197"/>
    </location>
</feature>
<feature type="region of interest" description="Disordered" evidence="4">
    <location>
        <begin position="133"/>
        <end position="237"/>
    </location>
</feature>
<evidence type="ECO:0000256" key="3">
    <source>
        <dbReference type="PROSITE-ProRule" id="PRU00192"/>
    </source>
</evidence>
<feature type="compositionally biased region" description="Polar residues" evidence="4">
    <location>
        <begin position="170"/>
        <end position="182"/>
    </location>
</feature>
<proteinExistence type="inferred from homology"/>
<dbReference type="SMART" id="SM00326">
    <property type="entry name" value="SH3"/>
    <property type="match status" value="1"/>
</dbReference>
<dbReference type="SUPFAM" id="SSF50044">
    <property type="entry name" value="SH3-domain"/>
    <property type="match status" value="1"/>
</dbReference>
<dbReference type="PROSITE" id="PS50195">
    <property type="entry name" value="PX"/>
    <property type="match status" value="1"/>
</dbReference>
<feature type="domain" description="PX" evidence="6">
    <location>
        <begin position="285"/>
        <end position="395"/>
    </location>
</feature>
<dbReference type="GO" id="GO:0097320">
    <property type="term" value="P:plasma membrane tubulation"/>
    <property type="evidence" value="ECO:0007669"/>
    <property type="project" value="TreeGrafter"/>
</dbReference>
<dbReference type="AlphaFoldDB" id="A0A3M7P794"/>
<comment type="similarity">
    <text evidence="1">Belongs to the sorting nexin family.</text>
</comment>
<feature type="compositionally biased region" description="Low complexity" evidence="4">
    <location>
        <begin position="133"/>
        <end position="144"/>
    </location>
</feature>
<dbReference type="PANTHER" id="PTHR45827:SF1">
    <property type="entry name" value="SORTING NEXIN"/>
    <property type="match status" value="1"/>
</dbReference>
<keyword evidence="2 3" id="KW-0728">SH3 domain</keyword>
<dbReference type="SUPFAM" id="SSF103657">
    <property type="entry name" value="BAR/IMD domain-like"/>
    <property type="match status" value="1"/>
</dbReference>
<dbReference type="InterPro" id="IPR001452">
    <property type="entry name" value="SH3_domain"/>
</dbReference>
<dbReference type="InterPro" id="IPR036871">
    <property type="entry name" value="PX_dom_sf"/>
</dbReference>
<sequence length="645" mass="73169">MSKVRVLYEFQAEDANELTTFVGEELTIVNPKVFEGWIQCQNSQGQQGIVPATYVEHINESDDDIPPPPGSNSNYGFGANTPSWNMPAPSSSYQNTDLSDLNPISSVPENLPTQLSSPLADVDWDHFLADNKTSNSSSFDTNNNQILDTSPVGSENNVSTFTSTVNTMNQNYNAPANNTRSNRSYEEDDSDFSDDEQSSSNVTTLNTNGSFYANKEKSKTNTSINSTVSNQPSSGTLKLKSRNSYGLDVFLLHGSVKKVLDSDKFSSIILNEQRQSVWKRLSPPYEIQILGYQSDKKYHGVKKFTSYEIQAKIFPQRVKRRYNHFDWLHERLVEKYPNICIPPLPGKAVTGNFDDEFLSKRKSQLELWLNKMACHPVVGQSEVFVHFLQCDEGSSKWKAGKRKAEKDDYRGAQWFCTLTVPGESVDTTNAIKEKVDKFSRACSNLENCVKNVSSSLEKISAINSSVLRKEYVHLGKKLDDFGLALNNDSLEAPFNHELTDALITTGNTYTQIGNMFGEQPKTDINPLLDRFHLYKGLIQQMPEIVQLEKQSIQIYEEFQTKPEKLEGKSLMEIAPRREIISHVTFAEMNQFNRDKVDDFNQYMKSFLQQQITFYTEITECLKRAHASFDKIPTNQSTNFNSSFRR</sequence>
<reference evidence="7 8" key="1">
    <citation type="journal article" date="2018" name="Sci. Rep.">
        <title>Genomic signatures of local adaptation to the degree of environmental predictability in rotifers.</title>
        <authorList>
            <person name="Franch-Gras L."/>
            <person name="Hahn C."/>
            <person name="Garcia-Roger E.M."/>
            <person name="Carmona M.J."/>
            <person name="Serra M."/>
            <person name="Gomez A."/>
        </authorList>
    </citation>
    <scope>NUCLEOTIDE SEQUENCE [LARGE SCALE GENOMIC DNA]</scope>
    <source>
        <strain evidence="7">HYR1</strain>
    </source>
</reference>
<comment type="caution">
    <text evidence="7">The sequence shown here is derived from an EMBL/GenBank/DDBJ whole genome shotgun (WGS) entry which is preliminary data.</text>
</comment>
<dbReference type="Gene3D" id="1.20.1270.60">
    <property type="entry name" value="Arfaptin homology (AH) domain/BAR domain"/>
    <property type="match status" value="1"/>
</dbReference>
<dbReference type="Proteomes" id="UP000276133">
    <property type="component" value="Unassembled WGS sequence"/>
</dbReference>
<dbReference type="OrthoDB" id="10254720at2759"/>
<evidence type="ECO:0000256" key="1">
    <source>
        <dbReference type="ARBA" id="ARBA00010883"/>
    </source>
</evidence>
<evidence type="ECO:0000256" key="4">
    <source>
        <dbReference type="SAM" id="MobiDB-lite"/>
    </source>
</evidence>
<name>A0A3M7P794_BRAPC</name>
<dbReference type="STRING" id="10195.A0A3M7P794"/>
<dbReference type="Pfam" id="PF14604">
    <property type="entry name" value="SH3_9"/>
    <property type="match status" value="1"/>
</dbReference>
<dbReference type="GO" id="GO:0016197">
    <property type="term" value="P:endosomal transport"/>
    <property type="evidence" value="ECO:0007669"/>
    <property type="project" value="TreeGrafter"/>
</dbReference>
<feature type="compositionally biased region" description="Polar residues" evidence="4">
    <location>
        <begin position="220"/>
        <end position="236"/>
    </location>
</feature>
<feature type="compositionally biased region" description="Low complexity" evidence="4">
    <location>
        <begin position="156"/>
        <end position="169"/>
    </location>
</feature>
<evidence type="ECO:0000259" key="6">
    <source>
        <dbReference type="PROSITE" id="PS50195"/>
    </source>
</evidence>
<keyword evidence="8" id="KW-1185">Reference proteome</keyword>
<dbReference type="PANTHER" id="PTHR45827">
    <property type="entry name" value="SORTING NEXIN"/>
    <property type="match status" value="1"/>
</dbReference>
<dbReference type="Gene3D" id="3.30.1520.10">
    <property type="entry name" value="Phox-like domain"/>
    <property type="match status" value="1"/>
</dbReference>
<dbReference type="GO" id="GO:0035091">
    <property type="term" value="F:phosphatidylinositol binding"/>
    <property type="evidence" value="ECO:0007669"/>
    <property type="project" value="InterPro"/>
</dbReference>
<organism evidence="7 8">
    <name type="scientific">Brachionus plicatilis</name>
    <name type="common">Marine rotifer</name>
    <name type="synonym">Brachionus muelleri</name>
    <dbReference type="NCBI Taxonomy" id="10195"/>
    <lineage>
        <taxon>Eukaryota</taxon>
        <taxon>Metazoa</taxon>
        <taxon>Spiralia</taxon>
        <taxon>Gnathifera</taxon>
        <taxon>Rotifera</taxon>
        <taxon>Eurotatoria</taxon>
        <taxon>Monogononta</taxon>
        <taxon>Pseudotrocha</taxon>
        <taxon>Ploima</taxon>
        <taxon>Brachionidae</taxon>
        <taxon>Brachionus</taxon>
    </lineage>
</organism>
<dbReference type="InterPro" id="IPR001683">
    <property type="entry name" value="PX_dom"/>
</dbReference>
<dbReference type="GO" id="GO:0005886">
    <property type="term" value="C:plasma membrane"/>
    <property type="evidence" value="ECO:0007669"/>
    <property type="project" value="TreeGrafter"/>
</dbReference>
<dbReference type="PROSITE" id="PS50002">
    <property type="entry name" value="SH3"/>
    <property type="match status" value="1"/>
</dbReference>